<dbReference type="InterPro" id="IPR011256">
    <property type="entry name" value="Reg_factor_effector_dom_sf"/>
</dbReference>
<dbReference type="Pfam" id="PF04832">
    <property type="entry name" value="SOUL"/>
    <property type="match status" value="1"/>
</dbReference>
<dbReference type="EMBL" id="CAEZWP010000007">
    <property type="protein sequence ID" value="CAB4653145.1"/>
    <property type="molecule type" value="Genomic_DNA"/>
</dbReference>
<dbReference type="AlphaFoldDB" id="A0A6J6KYE8"/>
<gene>
    <name evidence="1" type="ORF">UFOPK2265_00279</name>
</gene>
<dbReference type="PANTHER" id="PTHR11220:SF58">
    <property type="entry name" value="SOUL HEME-BINDING FAMILY PROTEIN"/>
    <property type="match status" value="1"/>
</dbReference>
<proteinExistence type="predicted"/>
<evidence type="ECO:0000313" key="1">
    <source>
        <dbReference type="EMBL" id="CAB4653145.1"/>
    </source>
</evidence>
<protein>
    <submittedName>
        <fullName evidence="1">Unannotated protein</fullName>
    </submittedName>
</protein>
<reference evidence="1" key="1">
    <citation type="submission" date="2020-05" db="EMBL/GenBank/DDBJ databases">
        <authorList>
            <person name="Chiriac C."/>
            <person name="Salcher M."/>
            <person name="Ghai R."/>
            <person name="Kavagutti S V."/>
        </authorList>
    </citation>
    <scope>NUCLEOTIDE SEQUENCE</scope>
</reference>
<dbReference type="InterPro" id="IPR006917">
    <property type="entry name" value="SOUL_heme-bd"/>
</dbReference>
<dbReference type="PANTHER" id="PTHR11220">
    <property type="entry name" value="HEME-BINDING PROTEIN-RELATED"/>
    <property type="match status" value="1"/>
</dbReference>
<name>A0A6J6KYE8_9ZZZZ</name>
<dbReference type="Gene3D" id="3.20.80.10">
    <property type="entry name" value="Regulatory factor, effector binding domain"/>
    <property type="match status" value="1"/>
</dbReference>
<organism evidence="1">
    <name type="scientific">freshwater metagenome</name>
    <dbReference type="NCBI Taxonomy" id="449393"/>
    <lineage>
        <taxon>unclassified sequences</taxon>
        <taxon>metagenomes</taxon>
        <taxon>ecological metagenomes</taxon>
    </lineage>
</organism>
<accession>A0A6J6KYE8</accession>
<sequence>MTKQQEFRVLHTYEDFELREYLPCVIAEVKVSANYSTATRSAFSSLFNYISQGNESSQKIAMTAPVITAQKADRSDSAGWYVSFVMPSGSAFDHMPHPNDSQVRLRELDTETCVAKSFRGTATDELSRKKVQELRTSASKANIALSDETRICRFDPPFKPGFLQYNEIVIPIHLGK</sequence>
<dbReference type="SUPFAM" id="SSF55136">
    <property type="entry name" value="Probable bacterial effector-binding domain"/>
    <property type="match status" value="1"/>
</dbReference>